<dbReference type="AlphaFoldDB" id="A0A0E2APG2"/>
<dbReference type="RefSeq" id="WP_005797972.1">
    <property type="nucleotide sequence ID" value="NZ_JH724216.1"/>
</dbReference>
<feature type="compositionally biased region" description="Basic and acidic residues" evidence="1">
    <location>
        <begin position="136"/>
        <end position="150"/>
    </location>
</feature>
<organism evidence="2 3">
    <name type="scientific">Bacteroides fragilis CL07T12C05</name>
    <dbReference type="NCBI Taxonomy" id="997883"/>
    <lineage>
        <taxon>Bacteria</taxon>
        <taxon>Pseudomonadati</taxon>
        <taxon>Bacteroidota</taxon>
        <taxon>Bacteroidia</taxon>
        <taxon>Bacteroidales</taxon>
        <taxon>Bacteroidaceae</taxon>
        <taxon>Bacteroides</taxon>
    </lineage>
</organism>
<evidence type="ECO:0000313" key="2">
    <source>
        <dbReference type="EMBL" id="EIY94233.1"/>
    </source>
</evidence>
<dbReference type="Proteomes" id="UP000003879">
    <property type="component" value="Unassembled WGS sequence"/>
</dbReference>
<accession>A0A0E2APG2</accession>
<feature type="region of interest" description="Disordered" evidence="1">
    <location>
        <begin position="136"/>
        <end position="156"/>
    </location>
</feature>
<proteinExistence type="predicted"/>
<reference evidence="2 3" key="1">
    <citation type="submission" date="2012-02" db="EMBL/GenBank/DDBJ databases">
        <title>The Genome Sequence of Bacteroides fragilis CL07T12C05.</title>
        <authorList>
            <consortium name="The Broad Institute Genome Sequencing Platform"/>
            <person name="Earl A."/>
            <person name="Ward D."/>
            <person name="Feldgarden M."/>
            <person name="Gevers D."/>
            <person name="Zitomersky N.L."/>
            <person name="Coyne M.J."/>
            <person name="Comstock L.E."/>
            <person name="Young S.K."/>
            <person name="Zeng Q."/>
            <person name="Gargeya S."/>
            <person name="Fitzgerald M."/>
            <person name="Haas B."/>
            <person name="Abouelleil A."/>
            <person name="Alvarado L."/>
            <person name="Arachchi H.M."/>
            <person name="Berlin A."/>
            <person name="Chapman S.B."/>
            <person name="Gearin G."/>
            <person name="Goldberg J."/>
            <person name="Griggs A."/>
            <person name="Gujja S."/>
            <person name="Hansen M."/>
            <person name="Heiman D."/>
            <person name="Howarth C."/>
            <person name="Larimer J."/>
            <person name="Lui A."/>
            <person name="MacDonald P.J.P."/>
            <person name="McCowen C."/>
            <person name="Montmayeur A."/>
            <person name="Murphy C."/>
            <person name="Neiman D."/>
            <person name="Pearson M."/>
            <person name="Priest M."/>
            <person name="Roberts A."/>
            <person name="Saif S."/>
            <person name="Shea T."/>
            <person name="Sisk P."/>
            <person name="Stolte C."/>
            <person name="Sykes S."/>
            <person name="Wortman J."/>
            <person name="Nusbaum C."/>
            <person name="Birren B."/>
        </authorList>
    </citation>
    <scope>NUCLEOTIDE SEQUENCE [LARGE SCALE GENOMIC DNA]</scope>
    <source>
        <strain evidence="2 3">CL07T12C05</strain>
    </source>
</reference>
<evidence type="ECO:0000256" key="1">
    <source>
        <dbReference type="SAM" id="MobiDB-lite"/>
    </source>
</evidence>
<protein>
    <submittedName>
        <fullName evidence="2">Uncharacterized protein</fullName>
    </submittedName>
</protein>
<dbReference type="HOGENOM" id="CLU_108811_0_0_10"/>
<dbReference type="PATRIC" id="fig|997883.3.peg.3328"/>
<gene>
    <name evidence="2" type="ORF">HMPREF1056_03184</name>
</gene>
<evidence type="ECO:0000313" key="3">
    <source>
        <dbReference type="Proteomes" id="UP000003879"/>
    </source>
</evidence>
<comment type="caution">
    <text evidence="2">The sequence shown here is derived from an EMBL/GenBank/DDBJ whole genome shotgun (WGS) entry which is preliminary data.</text>
</comment>
<dbReference type="EMBL" id="AGXN01000016">
    <property type="protein sequence ID" value="EIY94233.1"/>
    <property type="molecule type" value="Genomic_DNA"/>
</dbReference>
<sequence>MVRQNPNVTRLMERLDATMEVLDGKIQEGMARSNANYLSFFEDKSEELYRLYYMYKCLNDLRSNIRKLETPQQIQEYIQRRRNVCLDKLLEQDISAGSTSPMSNLAHTLRLECSQQLIREYDLFIRFLTATPRQRQEEERASKVNRDKVQKKGLRL</sequence>
<name>A0A0E2APG2_BACFG</name>